<dbReference type="InterPro" id="IPR050335">
    <property type="entry name" value="ERT1_acuK_gluconeogen_tf"/>
</dbReference>
<comment type="similarity">
    <text evidence="2">Belongs to the ERT1/acuK family.</text>
</comment>
<organism evidence="12 13">
    <name type="scientific">Absidia repens</name>
    <dbReference type="NCBI Taxonomy" id="90262"/>
    <lineage>
        <taxon>Eukaryota</taxon>
        <taxon>Fungi</taxon>
        <taxon>Fungi incertae sedis</taxon>
        <taxon>Mucoromycota</taxon>
        <taxon>Mucoromycotina</taxon>
        <taxon>Mucoromycetes</taxon>
        <taxon>Mucorales</taxon>
        <taxon>Cunninghamellaceae</taxon>
        <taxon>Absidia</taxon>
    </lineage>
</organism>
<keyword evidence="4" id="KW-0479">Metal-binding</keyword>
<feature type="compositionally biased region" description="Polar residues" evidence="10">
    <location>
        <begin position="207"/>
        <end position="235"/>
    </location>
</feature>
<name>A0A1X2IPA5_9FUNG</name>
<reference evidence="12 13" key="1">
    <citation type="submission" date="2016-07" db="EMBL/GenBank/DDBJ databases">
        <title>Pervasive Adenine N6-methylation of Active Genes in Fungi.</title>
        <authorList>
            <consortium name="DOE Joint Genome Institute"/>
            <person name="Mondo S.J."/>
            <person name="Dannebaum R.O."/>
            <person name="Kuo R.C."/>
            <person name="Labutti K."/>
            <person name="Haridas S."/>
            <person name="Kuo A."/>
            <person name="Salamov A."/>
            <person name="Ahrendt S.R."/>
            <person name="Lipzen A."/>
            <person name="Sullivan W."/>
            <person name="Andreopoulos W.B."/>
            <person name="Clum A."/>
            <person name="Lindquist E."/>
            <person name="Daum C."/>
            <person name="Ramamoorthy G.K."/>
            <person name="Gryganskyi A."/>
            <person name="Culley D."/>
            <person name="Magnuson J.K."/>
            <person name="James T.Y."/>
            <person name="O'Malley M.A."/>
            <person name="Stajich J.E."/>
            <person name="Spatafora J.W."/>
            <person name="Visel A."/>
            <person name="Grigoriev I.V."/>
        </authorList>
    </citation>
    <scope>NUCLEOTIDE SEQUENCE [LARGE SCALE GENOMIC DNA]</scope>
    <source>
        <strain evidence="12 13">NRRL 1336</strain>
    </source>
</reference>
<dbReference type="Gene3D" id="4.10.240.10">
    <property type="entry name" value="Zn(2)-C6 fungal-type DNA-binding domain"/>
    <property type="match status" value="1"/>
</dbReference>
<keyword evidence="3" id="KW-0312">Gluconeogenesis</keyword>
<comment type="caution">
    <text evidence="12">The sequence shown here is derived from an EMBL/GenBank/DDBJ whole genome shotgun (WGS) entry which is preliminary data.</text>
</comment>
<dbReference type="AlphaFoldDB" id="A0A1X2IPA5"/>
<keyword evidence="9" id="KW-0539">Nucleus</keyword>
<dbReference type="STRING" id="90262.A0A1X2IPA5"/>
<dbReference type="SMART" id="SM00066">
    <property type="entry name" value="GAL4"/>
    <property type="match status" value="1"/>
</dbReference>
<evidence type="ECO:0000256" key="6">
    <source>
        <dbReference type="ARBA" id="ARBA00023015"/>
    </source>
</evidence>
<feature type="domain" description="Zn(2)-C6 fungal-type" evidence="11">
    <location>
        <begin position="22"/>
        <end position="51"/>
    </location>
</feature>
<keyword evidence="13" id="KW-1185">Reference proteome</keyword>
<keyword evidence="6" id="KW-0805">Transcription regulation</keyword>
<dbReference type="GO" id="GO:0000981">
    <property type="term" value="F:DNA-binding transcription factor activity, RNA polymerase II-specific"/>
    <property type="evidence" value="ECO:0007669"/>
    <property type="project" value="InterPro"/>
</dbReference>
<keyword evidence="5" id="KW-0862">Zinc</keyword>
<proteinExistence type="inferred from homology"/>
<dbReference type="Proteomes" id="UP000193560">
    <property type="component" value="Unassembled WGS sequence"/>
</dbReference>
<evidence type="ECO:0000259" key="11">
    <source>
        <dbReference type="PROSITE" id="PS50048"/>
    </source>
</evidence>
<dbReference type="InterPro" id="IPR036864">
    <property type="entry name" value="Zn2-C6_fun-type_DNA-bd_sf"/>
</dbReference>
<accession>A0A1X2IPA5</accession>
<evidence type="ECO:0000256" key="9">
    <source>
        <dbReference type="ARBA" id="ARBA00023242"/>
    </source>
</evidence>
<gene>
    <name evidence="12" type="ORF">BCR42DRAFT_348665</name>
</gene>
<dbReference type="PANTHER" id="PTHR47659">
    <property type="entry name" value="ZN(II)2CYS6 TRANSCRIPTION FACTOR (EUROFUNG)-RELATED"/>
    <property type="match status" value="1"/>
</dbReference>
<dbReference type="PANTHER" id="PTHR47659:SF1">
    <property type="entry name" value="TRANSCRIPTION ACTIVATOR OF GLUCONEOGENESIS ERT1"/>
    <property type="match status" value="1"/>
</dbReference>
<dbReference type="SUPFAM" id="SSF57701">
    <property type="entry name" value="Zn2/Cys6 DNA-binding domain"/>
    <property type="match status" value="1"/>
</dbReference>
<feature type="region of interest" description="Disordered" evidence="10">
    <location>
        <begin position="145"/>
        <end position="308"/>
    </location>
</feature>
<evidence type="ECO:0000256" key="4">
    <source>
        <dbReference type="ARBA" id="ARBA00022723"/>
    </source>
</evidence>
<dbReference type="GO" id="GO:0008270">
    <property type="term" value="F:zinc ion binding"/>
    <property type="evidence" value="ECO:0007669"/>
    <property type="project" value="InterPro"/>
</dbReference>
<evidence type="ECO:0000256" key="8">
    <source>
        <dbReference type="ARBA" id="ARBA00023163"/>
    </source>
</evidence>
<dbReference type="Pfam" id="PF24990">
    <property type="entry name" value="PAS_13"/>
    <property type="match status" value="2"/>
</dbReference>
<dbReference type="OrthoDB" id="2538135at2759"/>
<protein>
    <recommendedName>
        <fullName evidence="11">Zn(2)-C6 fungal-type domain-containing protein</fullName>
    </recommendedName>
</protein>
<keyword evidence="8" id="KW-0804">Transcription</keyword>
<evidence type="ECO:0000256" key="10">
    <source>
        <dbReference type="SAM" id="MobiDB-lite"/>
    </source>
</evidence>
<dbReference type="InterPro" id="IPR056751">
    <property type="entry name" value="PAS_13"/>
</dbReference>
<evidence type="ECO:0000313" key="13">
    <source>
        <dbReference type="Proteomes" id="UP000193560"/>
    </source>
</evidence>
<evidence type="ECO:0000256" key="1">
    <source>
        <dbReference type="ARBA" id="ARBA00004123"/>
    </source>
</evidence>
<dbReference type="InterPro" id="IPR001138">
    <property type="entry name" value="Zn2Cys6_DnaBD"/>
</dbReference>
<sequence>MPENHQDATQKQPAKKKKAARACIHCQKAHLTCDDSRPCQRCIKRGLASTCADGARKKAKYLQDIDDAATSPPSSQQNYPSLLSTQSHVPMESVENVFSNPMAQMHHQDTAPGNLMDNASLLGLDYGFGSSTTNLEYSILSNMLNSTSSSPPPSTTQPYHQQPYSSTTSPLQQHPQNIKTPDLASLSNMWSTASSSSPLSADPMSATNTFLESPTNTLPSAPSPTTINPQNGYIHQQQQQQQTSLPRDTSSQLPPPPPLTPSSTLTPAQRPSSTSTRIPSAQHIAPSASSVDPSMHSRPPSIASSALGSSQMSASGISTMSAYGDGAVVAKVASPVTSSTGATVKRRNQVVTPQMAYSSVNHPFSYAEGYHYLVNYVRQNMTREDLMRISRALALFRPSVLASMMNLTTDDLIFTEKCLQRTLLEYEKLITYSGTPTVVWRRTGEIALVGKEFSLLTQWSKDALMSKKTYIYELMSNSSAIDYWQNFSTHAFDNTDSAVYSSCILVSPTKRVVPCTFCFTIKRDIFDLPSVIIGNFLPILR</sequence>
<dbReference type="EMBL" id="MCGE01000007">
    <property type="protein sequence ID" value="ORZ19854.1"/>
    <property type="molecule type" value="Genomic_DNA"/>
</dbReference>
<dbReference type="GO" id="GO:0005634">
    <property type="term" value="C:nucleus"/>
    <property type="evidence" value="ECO:0007669"/>
    <property type="project" value="UniProtKB-SubCell"/>
</dbReference>
<dbReference type="GO" id="GO:0000977">
    <property type="term" value="F:RNA polymerase II transcription regulatory region sequence-specific DNA binding"/>
    <property type="evidence" value="ECO:0007669"/>
    <property type="project" value="TreeGrafter"/>
</dbReference>
<dbReference type="GO" id="GO:0009267">
    <property type="term" value="P:cellular response to starvation"/>
    <property type="evidence" value="ECO:0007669"/>
    <property type="project" value="TreeGrafter"/>
</dbReference>
<dbReference type="CDD" id="cd00067">
    <property type="entry name" value="GAL4"/>
    <property type="match status" value="1"/>
</dbReference>
<feature type="compositionally biased region" description="Polar residues" evidence="10">
    <location>
        <begin position="269"/>
        <end position="279"/>
    </location>
</feature>
<evidence type="ECO:0000256" key="2">
    <source>
        <dbReference type="ARBA" id="ARBA00010855"/>
    </source>
</evidence>
<evidence type="ECO:0000313" key="12">
    <source>
        <dbReference type="EMBL" id="ORZ19854.1"/>
    </source>
</evidence>
<feature type="compositionally biased region" description="Low complexity" evidence="10">
    <location>
        <begin position="191"/>
        <end position="206"/>
    </location>
</feature>
<evidence type="ECO:0000256" key="7">
    <source>
        <dbReference type="ARBA" id="ARBA00023125"/>
    </source>
</evidence>
<comment type="subcellular location">
    <subcellularLocation>
        <location evidence="1">Nucleus</location>
    </subcellularLocation>
</comment>
<dbReference type="GO" id="GO:0006094">
    <property type="term" value="P:gluconeogenesis"/>
    <property type="evidence" value="ECO:0007669"/>
    <property type="project" value="UniProtKB-KW"/>
</dbReference>
<evidence type="ECO:0000256" key="3">
    <source>
        <dbReference type="ARBA" id="ARBA00022432"/>
    </source>
</evidence>
<dbReference type="PROSITE" id="PS50048">
    <property type="entry name" value="ZN2_CY6_FUNGAL_2"/>
    <property type="match status" value="1"/>
</dbReference>
<evidence type="ECO:0000256" key="5">
    <source>
        <dbReference type="ARBA" id="ARBA00022833"/>
    </source>
</evidence>
<keyword evidence="7" id="KW-0238">DNA-binding</keyword>
<dbReference type="Pfam" id="PF00172">
    <property type="entry name" value="Zn_clus"/>
    <property type="match status" value="1"/>
</dbReference>
<feature type="compositionally biased region" description="Polar residues" evidence="10">
    <location>
        <begin position="157"/>
        <end position="190"/>
    </location>
</feature>